<reference evidence="4" key="1">
    <citation type="submission" date="2021-06" db="EMBL/GenBank/DDBJ databases">
        <authorList>
            <person name="Kallberg Y."/>
            <person name="Tangrot J."/>
            <person name="Rosling A."/>
        </authorList>
    </citation>
    <scope>NUCLEOTIDE SEQUENCE</scope>
    <source>
        <strain evidence="4">UK204</strain>
    </source>
</reference>
<feature type="region of interest" description="Disordered" evidence="1">
    <location>
        <begin position="442"/>
        <end position="469"/>
    </location>
</feature>
<comment type="caution">
    <text evidence="4">The sequence shown here is derived from an EMBL/GenBank/DDBJ whole genome shotgun (WGS) entry which is preliminary data.</text>
</comment>
<feature type="transmembrane region" description="Helical" evidence="2">
    <location>
        <begin position="383"/>
        <end position="400"/>
    </location>
</feature>
<keyword evidence="2" id="KW-0812">Transmembrane</keyword>
<dbReference type="OrthoDB" id="2414723at2759"/>
<evidence type="ECO:0000259" key="3">
    <source>
        <dbReference type="Pfam" id="PF02214"/>
    </source>
</evidence>
<keyword evidence="2" id="KW-0472">Membrane</keyword>
<gene>
    <name evidence="4" type="ORF">FCALED_LOCUS1591</name>
</gene>
<dbReference type="Pfam" id="PF02214">
    <property type="entry name" value="BTB_2"/>
    <property type="match status" value="1"/>
</dbReference>
<evidence type="ECO:0000313" key="5">
    <source>
        <dbReference type="Proteomes" id="UP000789570"/>
    </source>
</evidence>
<proteinExistence type="predicted"/>
<dbReference type="Gene3D" id="3.30.710.10">
    <property type="entry name" value="Potassium Channel Kv1.1, Chain A"/>
    <property type="match status" value="1"/>
</dbReference>
<protein>
    <submittedName>
        <fullName evidence="4">15391_t:CDS:1</fullName>
    </submittedName>
</protein>
<dbReference type="SUPFAM" id="SSF54695">
    <property type="entry name" value="POZ domain"/>
    <property type="match status" value="1"/>
</dbReference>
<dbReference type="EMBL" id="CAJVPQ010000210">
    <property type="protein sequence ID" value="CAG8457791.1"/>
    <property type="molecule type" value="Genomic_DNA"/>
</dbReference>
<dbReference type="PANTHER" id="PTHR31758">
    <property type="entry name" value="BTB/POZ DOMAIN-CONTAINING PROTEIN YLR108C"/>
    <property type="match status" value="1"/>
</dbReference>
<keyword evidence="2" id="KW-1133">Transmembrane helix</keyword>
<name>A0A9N8VPP1_9GLOM</name>
<evidence type="ECO:0000313" key="4">
    <source>
        <dbReference type="EMBL" id="CAG8457791.1"/>
    </source>
</evidence>
<keyword evidence="5" id="KW-1185">Reference proteome</keyword>
<dbReference type="InterPro" id="IPR011333">
    <property type="entry name" value="SKP1/BTB/POZ_sf"/>
</dbReference>
<organism evidence="4 5">
    <name type="scientific">Funneliformis caledonium</name>
    <dbReference type="NCBI Taxonomy" id="1117310"/>
    <lineage>
        <taxon>Eukaryota</taxon>
        <taxon>Fungi</taxon>
        <taxon>Fungi incertae sedis</taxon>
        <taxon>Mucoromycota</taxon>
        <taxon>Glomeromycotina</taxon>
        <taxon>Glomeromycetes</taxon>
        <taxon>Glomerales</taxon>
        <taxon>Glomeraceae</taxon>
        <taxon>Funneliformis</taxon>
    </lineage>
</organism>
<dbReference type="Proteomes" id="UP000789570">
    <property type="component" value="Unassembled WGS sequence"/>
</dbReference>
<dbReference type="PANTHER" id="PTHR31758:SF2">
    <property type="entry name" value="BTB_POZ DOMAIN-CONTAINING PROTEIN YLR108C"/>
    <property type="match status" value="1"/>
</dbReference>
<evidence type="ECO:0000256" key="1">
    <source>
        <dbReference type="SAM" id="MobiDB-lite"/>
    </source>
</evidence>
<dbReference type="GO" id="GO:0051260">
    <property type="term" value="P:protein homooligomerization"/>
    <property type="evidence" value="ECO:0007669"/>
    <property type="project" value="InterPro"/>
</dbReference>
<accession>A0A9N8VPP1</accession>
<feature type="compositionally biased region" description="Basic and acidic residues" evidence="1">
    <location>
        <begin position="1"/>
        <end position="14"/>
    </location>
</feature>
<sequence>MDDQSGRKRIDPRTENIPIGRDPNSAVVYHALPRHDNPEITENLETDEVRWQDREHIVHPPGVNDHKGESTFCLTSESLNRDAPNFFTAAFFGHFSEATTTSIFIERDPTNFAMIVKYLRRYEMDWPVKDKVSMKNLLEDVKYYGFERLQNLLEEIYEKHFPVKVIPWKILTYALEKEPILAINIKDVELKRWDSRSLIYNANPVLKMKKKTSNKENEVVANTNDDDATVDNNEEDNVVNETIKPNPEKGLYRLEVHGRDALATVTSNLSNGIKFENFVMKDAAEDATFRVLTESFRTPDGTLTLSPSLKLSFLKDSCIEIDGIRYHNHNDLSSYLGVNARGKPFYFEEIVIRIESGVFLMRARAWTIPSYYASQPFQKMKSFALFFIVLFIISCLPVTIHSQVEPKSTEVVATTSSTQTALIPDEATEVVAPPTSVTATSVTSTFSSTTTGTTTTTGTHTGTGTSSTSASAAAVPMRHDMTNIAAAGVVAAAIALF</sequence>
<feature type="region of interest" description="Disordered" evidence="1">
    <location>
        <begin position="1"/>
        <end position="23"/>
    </location>
</feature>
<evidence type="ECO:0000256" key="2">
    <source>
        <dbReference type="SAM" id="Phobius"/>
    </source>
</evidence>
<dbReference type="AlphaFoldDB" id="A0A9N8VPP1"/>
<feature type="domain" description="Potassium channel tetramerisation-type BTB" evidence="3">
    <location>
        <begin position="73"/>
        <end position="149"/>
    </location>
</feature>
<dbReference type="InterPro" id="IPR003131">
    <property type="entry name" value="T1-type_BTB"/>
</dbReference>